<keyword evidence="2" id="KW-0812">Transmembrane</keyword>
<keyword evidence="2" id="KW-1133">Transmembrane helix</keyword>
<evidence type="ECO:0000313" key="4">
    <source>
        <dbReference type="Proteomes" id="UP000663872"/>
    </source>
</evidence>
<feature type="transmembrane region" description="Helical" evidence="2">
    <location>
        <begin position="236"/>
        <end position="256"/>
    </location>
</feature>
<organism evidence="3 4">
    <name type="scientific">Rotaria socialis</name>
    <dbReference type="NCBI Taxonomy" id="392032"/>
    <lineage>
        <taxon>Eukaryota</taxon>
        <taxon>Metazoa</taxon>
        <taxon>Spiralia</taxon>
        <taxon>Gnathifera</taxon>
        <taxon>Rotifera</taxon>
        <taxon>Eurotatoria</taxon>
        <taxon>Bdelloidea</taxon>
        <taxon>Philodinida</taxon>
        <taxon>Philodinidae</taxon>
        <taxon>Rotaria</taxon>
    </lineage>
</organism>
<comment type="caution">
    <text evidence="3">The sequence shown here is derived from an EMBL/GenBank/DDBJ whole genome shotgun (WGS) entry which is preliminary data.</text>
</comment>
<accession>A0A818MUC1</accession>
<evidence type="ECO:0000256" key="2">
    <source>
        <dbReference type="SAM" id="Phobius"/>
    </source>
</evidence>
<feature type="region of interest" description="Disordered" evidence="1">
    <location>
        <begin position="1"/>
        <end position="24"/>
    </location>
</feature>
<dbReference type="EMBL" id="CAJNYT010003711">
    <property type="protein sequence ID" value="CAF3595462.1"/>
    <property type="molecule type" value="Genomic_DNA"/>
</dbReference>
<evidence type="ECO:0000256" key="1">
    <source>
        <dbReference type="SAM" id="MobiDB-lite"/>
    </source>
</evidence>
<gene>
    <name evidence="3" type="ORF">GRG538_LOCUS22416</name>
</gene>
<evidence type="ECO:0000313" key="3">
    <source>
        <dbReference type="EMBL" id="CAF3595462.1"/>
    </source>
</evidence>
<protein>
    <submittedName>
        <fullName evidence="3">Uncharacterized protein</fullName>
    </submittedName>
</protein>
<name>A0A818MUC1_9BILA</name>
<dbReference type="AlphaFoldDB" id="A0A818MUC1"/>
<reference evidence="3" key="1">
    <citation type="submission" date="2021-02" db="EMBL/GenBank/DDBJ databases">
        <authorList>
            <person name="Nowell W R."/>
        </authorList>
    </citation>
    <scope>NUCLEOTIDE SEQUENCE</scope>
</reference>
<keyword evidence="2" id="KW-0472">Membrane</keyword>
<feature type="transmembrane region" description="Helical" evidence="2">
    <location>
        <begin position="34"/>
        <end position="59"/>
    </location>
</feature>
<feature type="compositionally biased region" description="Polar residues" evidence="1">
    <location>
        <begin position="13"/>
        <end position="24"/>
    </location>
</feature>
<dbReference type="Proteomes" id="UP000663872">
    <property type="component" value="Unassembled WGS sequence"/>
</dbReference>
<sequence>MASGGKLPFPPTTRHNSNGHQVSAATPSMDNSTLFLMILAILVPIFFILLLCIITYCVYRYNRKISRRAPTNAPILNRNQNDPHISTIIFNTRHSPYIVEELPPPYDALGDIKKNPTNTSVNMNEQFPLTILPDTTLTNTNERTTTAAALILPTAPSPPPPSYKRIENKQIFFQSIIHTHQILIIKTQASSQCYVYNGTSTTVAIYCSDTCCSAVAASAATACCSSISWSALAIPFFIVAGICFCAVCLIYCRPMLKICLCGYKCPCGNRTQVRSSSATSPYAHSTHVINNDGLPDYETITKDLPMKDLTPPPYNFVASHPNDFGIEVGVPSAPPKYYSRPNSAAVGD</sequence>
<proteinExistence type="predicted"/>